<sequence>MGFSAPRTRVKGEVPRGFVTDFASVPPRAQSIVQKDGRFTPAAVVHDYLYWEQPVDRLTADNVMFELMEARRVPPRDRDTIYNILRLLGRQAWEQNKKDRLAGKPRILPEKWMNFPLDGYDWEELERYLIENPNLAQRPGGSVEIGG</sequence>
<protein>
    <submittedName>
        <fullName evidence="1">DUF1353 domain-containing protein</fullName>
    </submittedName>
</protein>
<keyword evidence="2" id="KW-1185">Reference proteome</keyword>
<gene>
    <name evidence="1" type="ORF">ACFQY0_21140</name>
</gene>
<proteinExistence type="predicted"/>
<dbReference type="RefSeq" id="WP_379717013.1">
    <property type="nucleotide sequence ID" value="NZ_JBHTBS010000049.1"/>
</dbReference>
<accession>A0ABW2LB60</accession>
<evidence type="ECO:0000313" key="1">
    <source>
        <dbReference type="EMBL" id="MFC7339704.1"/>
    </source>
</evidence>
<evidence type="ECO:0000313" key="2">
    <source>
        <dbReference type="Proteomes" id="UP001596472"/>
    </source>
</evidence>
<organism evidence="1 2">
    <name type="scientific">Haloferula chungangensis</name>
    <dbReference type="NCBI Taxonomy" id="1048331"/>
    <lineage>
        <taxon>Bacteria</taxon>
        <taxon>Pseudomonadati</taxon>
        <taxon>Verrucomicrobiota</taxon>
        <taxon>Verrucomicrobiia</taxon>
        <taxon>Verrucomicrobiales</taxon>
        <taxon>Verrucomicrobiaceae</taxon>
        <taxon>Haloferula</taxon>
    </lineage>
</organism>
<dbReference type="EMBL" id="JBHTBS010000049">
    <property type="protein sequence ID" value="MFC7339704.1"/>
    <property type="molecule type" value="Genomic_DNA"/>
</dbReference>
<dbReference type="InterPro" id="IPR010767">
    <property type="entry name" value="Phage_CGC-2007_Cje0229"/>
</dbReference>
<dbReference type="Proteomes" id="UP001596472">
    <property type="component" value="Unassembled WGS sequence"/>
</dbReference>
<comment type="caution">
    <text evidence="1">The sequence shown here is derived from an EMBL/GenBank/DDBJ whole genome shotgun (WGS) entry which is preliminary data.</text>
</comment>
<name>A0ABW2LB60_9BACT</name>
<dbReference type="Pfam" id="PF07087">
    <property type="entry name" value="DUF1353"/>
    <property type="match status" value="1"/>
</dbReference>
<reference evidence="2" key="1">
    <citation type="journal article" date="2019" name="Int. J. Syst. Evol. Microbiol.">
        <title>The Global Catalogue of Microorganisms (GCM) 10K type strain sequencing project: providing services to taxonomists for standard genome sequencing and annotation.</title>
        <authorList>
            <consortium name="The Broad Institute Genomics Platform"/>
            <consortium name="The Broad Institute Genome Sequencing Center for Infectious Disease"/>
            <person name="Wu L."/>
            <person name="Ma J."/>
        </authorList>
    </citation>
    <scope>NUCLEOTIDE SEQUENCE [LARGE SCALE GENOMIC DNA]</scope>
    <source>
        <strain evidence="2">CGMCC 4.1467</strain>
    </source>
</reference>